<gene>
    <name evidence="2" type="ORF">SAMN05216246_101223</name>
</gene>
<dbReference type="Proteomes" id="UP000184390">
    <property type="component" value="Unassembled WGS sequence"/>
</dbReference>
<comment type="caution">
    <text evidence="2">The sequence shown here is derived from an EMBL/GenBank/DDBJ whole genome shotgun (WGS) entry which is preliminary data.</text>
</comment>
<evidence type="ECO:0008006" key="4">
    <source>
        <dbReference type="Google" id="ProtNLM"/>
    </source>
</evidence>
<feature type="region of interest" description="Disordered" evidence="1">
    <location>
        <begin position="147"/>
        <end position="167"/>
    </location>
</feature>
<dbReference type="RefSeq" id="WP_077239899.1">
    <property type="nucleotide sequence ID" value="NZ_BDIO01000003.1"/>
</dbReference>
<protein>
    <recommendedName>
        <fullName evidence="4">Lipoprotein</fullName>
    </recommendedName>
</protein>
<feature type="region of interest" description="Disordered" evidence="1">
    <location>
        <begin position="1"/>
        <end position="22"/>
    </location>
</feature>
<name>A0ABY1HYP1_9ACTO</name>
<evidence type="ECO:0000313" key="2">
    <source>
        <dbReference type="EMBL" id="SHI32097.1"/>
    </source>
</evidence>
<feature type="compositionally biased region" description="Basic and acidic residues" evidence="1">
    <location>
        <begin position="147"/>
        <end position="166"/>
    </location>
</feature>
<proteinExistence type="predicted"/>
<reference evidence="2 3" key="1">
    <citation type="submission" date="2016-11" db="EMBL/GenBank/DDBJ databases">
        <authorList>
            <person name="Varghese N."/>
            <person name="Submissions S."/>
        </authorList>
    </citation>
    <scope>NUCLEOTIDE SEQUENCE [LARGE SCALE GENOMIC DNA]</scope>
    <source>
        <strain evidence="2 3">PA</strain>
    </source>
</reference>
<evidence type="ECO:0000313" key="3">
    <source>
        <dbReference type="Proteomes" id="UP000184390"/>
    </source>
</evidence>
<accession>A0ABY1HYP1</accession>
<evidence type="ECO:0000256" key="1">
    <source>
        <dbReference type="SAM" id="MobiDB-lite"/>
    </source>
</evidence>
<dbReference type="EMBL" id="FQYL01000001">
    <property type="protein sequence ID" value="SHI32097.1"/>
    <property type="molecule type" value="Genomic_DNA"/>
</dbReference>
<organism evidence="2 3">
    <name type="scientific">Actinomyces denticolens</name>
    <dbReference type="NCBI Taxonomy" id="52767"/>
    <lineage>
        <taxon>Bacteria</taxon>
        <taxon>Bacillati</taxon>
        <taxon>Actinomycetota</taxon>
        <taxon>Actinomycetes</taxon>
        <taxon>Actinomycetales</taxon>
        <taxon>Actinomycetaceae</taxon>
        <taxon>Actinomyces</taxon>
    </lineage>
</organism>
<keyword evidence="3" id="KW-1185">Reference proteome</keyword>
<sequence length="241" mass="24620">MNRIDQPAPGSDPAAVSRPAPRRHRRALMGVALITALSATGLGACDIGGKDDAVSDTAQAQPVDPAVAQVLDLTAANVGADKPIDVSTELPSIDSRTTTDSGTPLTVTLNAVTVSGSVTTVLFSATNNGTGGSNRWQASDFFSDGESKYPIDSTGHKSEDSGESHNTDGVYITDTANQKVYRAAYDTAGGCLCSGNLSSAFVGEGRTMVFQTSFAALPDGVTTVDVSIPGAGTFSNATVTR</sequence>